<evidence type="ECO:0000313" key="3">
    <source>
        <dbReference type="Proteomes" id="UP000240572"/>
    </source>
</evidence>
<accession>A0A2P8CSS5</accession>
<dbReference type="Proteomes" id="UP000240572">
    <property type="component" value="Unassembled WGS sequence"/>
</dbReference>
<gene>
    <name evidence="2" type="ORF">B0I18_11640</name>
</gene>
<evidence type="ECO:0000313" key="2">
    <source>
        <dbReference type="EMBL" id="PSK88009.1"/>
    </source>
</evidence>
<name>A0A2P8CSS5_9BACT</name>
<proteinExistence type="predicted"/>
<comment type="caution">
    <text evidence="2">The sequence shown here is derived from an EMBL/GenBank/DDBJ whole genome shotgun (WGS) entry which is preliminary data.</text>
</comment>
<sequence length="91" mass="10457">MQELELLQQKLDALIRRFSALQAENERLEKSRQQLSGVITGQQQKLEQLETLLRSQSVALGAADMTGEQKEQLRQHLEQLIGEIDKNIEML</sequence>
<organism evidence="2 3">
    <name type="scientific">Taibaiella chishuiensis</name>
    <dbReference type="NCBI Taxonomy" id="1434707"/>
    <lineage>
        <taxon>Bacteria</taxon>
        <taxon>Pseudomonadati</taxon>
        <taxon>Bacteroidota</taxon>
        <taxon>Chitinophagia</taxon>
        <taxon>Chitinophagales</taxon>
        <taxon>Chitinophagaceae</taxon>
        <taxon>Taibaiella</taxon>
    </lineage>
</organism>
<evidence type="ECO:0000256" key="1">
    <source>
        <dbReference type="SAM" id="Coils"/>
    </source>
</evidence>
<keyword evidence="1" id="KW-0175">Coiled coil</keyword>
<keyword evidence="3" id="KW-1185">Reference proteome</keyword>
<dbReference type="RefSeq" id="WP_106525380.1">
    <property type="nucleotide sequence ID" value="NZ_PYGD01000016.1"/>
</dbReference>
<protein>
    <submittedName>
        <fullName evidence="2">Uncharacterized protein DUF904</fullName>
    </submittedName>
</protein>
<dbReference type="EMBL" id="PYGD01000016">
    <property type="protein sequence ID" value="PSK88009.1"/>
    <property type="molecule type" value="Genomic_DNA"/>
</dbReference>
<dbReference type="AlphaFoldDB" id="A0A2P8CSS5"/>
<feature type="coiled-coil region" evidence="1">
    <location>
        <begin position="4"/>
        <end position="38"/>
    </location>
</feature>
<reference evidence="2 3" key="1">
    <citation type="submission" date="2018-03" db="EMBL/GenBank/DDBJ databases">
        <title>Genomic Encyclopedia of Type Strains, Phase III (KMG-III): the genomes of soil and plant-associated and newly described type strains.</title>
        <authorList>
            <person name="Whitman W."/>
        </authorList>
    </citation>
    <scope>NUCLEOTIDE SEQUENCE [LARGE SCALE GENOMIC DNA]</scope>
    <source>
        <strain evidence="2 3">CGMCC 1.12700</strain>
    </source>
</reference>